<evidence type="ECO:0000256" key="1">
    <source>
        <dbReference type="SAM" id="MobiDB-lite"/>
    </source>
</evidence>
<dbReference type="Proteomes" id="UP000178444">
    <property type="component" value="Unassembled WGS sequence"/>
</dbReference>
<evidence type="ECO:0000313" key="4">
    <source>
        <dbReference type="Proteomes" id="UP000178444"/>
    </source>
</evidence>
<dbReference type="EMBL" id="MGKO01000008">
    <property type="protein sequence ID" value="OGN27621.1"/>
    <property type="molecule type" value="Genomic_DNA"/>
</dbReference>
<name>A0A1F8GQL1_9BACT</name>
<feature type="transmembrane region" description="Helical" evidence="2">
    <location>
        <begin position="477"/>
        <end position="499"/>
    </location>
</feature>
<keyword evidence="2" id="KW-1133">Transmembrane helix</keyword>
<feature type="region of interest" description="Disordered" evidence="1">
    <location>
        <begin position="65"/>
        <end position="91"/>
    </location>
</feature>
<evidence type="ECO:0000256" key="2">
    <source>
        <dbReference type="SAM" id="Phobius"/>
    </source>
</evidence>
<organism evidence="3 4">
    <name type="scientific">Candidatus Yanofskybacteria bacterium RIFCSPLOWO2_01_FULL_49_17</name>
    <dbReference type="NCBI Taxonomy" id="1802700"/>
    <lineage>
        <taxon>Bacteria</taxon>
        <taxon>Candidatus Yanofskyibacteriota</taxon>
    </lineage>
</organism>
<protein>
    <submittedName>
        <fullName evidence="3">Uncharacterized protein</fullName>
    </submittedName>
</protein>
<dbReference type="AlphaFoldDB" id="A0A1F8GQL1"/>
<gene>
    <name evidence="3" type="ORF">A2941_01355</name>
</gene>
<proteinExistence type="predicted"/>
<keyword evidence="2" id="KW-0472">Membrane</keyword>
<feature type="transmembrane region" description="Helical" evidence="2">
    <location>
        <begin position="520"/>
        <end position="541"/>
    </location>
</feature>
<accession>A0A1F8GQL1</accession>
<reference evidence="3 4" key="1">
    <citation type="journal article" date="2016" name="Nat. Commun.">
        <title>Thousands of microbial genomes shed light on interconnected biogeochemical processes in an aquifer system.</title>
        <authorList>
            <person name="Anantharaman K."/>
            <person name="Brown C.T."/>
            <person name="Hug L.A."/>
            <person name="Sharon I."/>
            <person name="Castelle C.J."/>
            <person name="Probst A.J."/>
            <person name="Thomas B.C."/>
            <person name="Singh A."/>
            <person name="Wilkins M.J."/>
            <person name="Karaoz U."/>
            <person name="Brodie E.L."/>
            <person name="Williams K.H."/>
            <person name="Hubbard S.S."/>
            <person name="Banfield J.F."/>
        </authorList>
    </citation>
    <scope>NUCLEOTIDE SEQUENCE [LARGE SCALE GENOMIC DNA]</scope>
</reference>
<comment type="caution">
    <text evidence="3">The sequence shown here is derived from an EMBL/GenBank/DDBJ whole genome shotgun (WGS) entry which is preliminary data.</text>
</comment>
<evidence type="ECO:0000313" key="3">
    <source>
        <dbReference type="EMBL" id="OGN27621.1"/>
    </source>
</evidence>
<sequence>MYLAQCIDPSTPGALQALFDALTADVNSGVITQCDDFTFDADGNLQFCANDADSYFSTKNGNWSWDTYETGPPPPGGGTPPGGGGTDPGAGVIPPVGPGSEVNALPGLLGDMAYSTISNLWLVTAEQGGDIFGQMMNERNKPVGSSVKIAARGLGPKVAYSPIAKKFLVVWQPADKGPVAGQFLDDNGKLIGSNFDIAKGDNAEFRPRGRNSTMKYDEKNKRFVLVWAESGSARLVTLDDTGKLDKNVLIKSSGAQILWPDVAVNPDKNEYCVAYQSAGNTTNKIAVVPVSALTGEVGQESFIADENDSSNGRGIGYSPISKSYLVLYDDKSGANTQFQILDQCVADPENSEPYPLAEDNGNWAMMSYNPTSDTYGIATQSQSDQNKFYVIEAGTGNTVSGATYTLFTGGSVGNFFPIIQPNPATGTFAAISSEDWVRIKFISGLGMLGAAPFPQQLPGPQNLNVPSEGLPTDLGQFIGAIFLWSLRLIGLVIFIRFFWAGFLWFTAAGNSGRISRAKDIMRNAALGALVLFSAYVILYSINPDLIRGTLNLPGISTTAPPSTTTTAITCNNSVCSNGIVGPCRNDVDCGAPISCNNGVCNNGFVGPCQTTAQCGTDSQ</sequence>
<feature type="compositionally biased region" description="Gly residues" evidence="1">
    <location>
        <begin position="79"/>
        <end position="88"/>
    </location>
</feature>
<keyword evidence="2" id="KW-0812">Transmembrane</keyword>